<dbReference type="EMBL" id="CP146203">
    <property type="protein sequence ID" value="XBH21537.1"/>
    <property type="molecule type" value="Genomic_DNA"/>
</dbReference>
<dbReference type="CDD" id="cd05233">
    <property type="entry name" value="SDR_c"/>
    <property type="match status" value="1"/>
</dbReference>
<sequence length="107" mass="10793">MNTFGPLLALQGARTVMASGGAVVLTSSTGARSPIATSVPYSMSKAAVNMLVAAGAGQLLDAGIRVNVVASVIVDTPLQTRQLIAAMSRQGVVGTPQDIARAVWSPS</sequence>
<evidence type="ECO:0000256" key="2">
    <source>
        <dbReference type="ARBA" id="ARBA00023002"/>
    </source>
</evidence>
<accession>A0AAU7DW77</accession>
<dbReference type="PANTHER" id="PTHR43180:SF52">
    <property type="entry name" value="OS07G0664400 PROTEIN"/>
    <property type="match status" value="1"/>
</dbReference>
<dbReference type="EC" id="1.-.-.-" evidence="3"/>
<dbReference type="InterPro" id="IPR002347">
    <property type="entry name" value="SDR_fam"/>
</dbReference>
<evidence type="ECO:0000256" key="1">
    <source>
        <dbReference type="ARBA" id="ARBA00006484"/>
    </source>
</evidence>
<protein>
    <submittedName>
        <fullName evidence="3">SDR family oxidoreductase</fullName>
        <ecNumber evidence="3">1.-.-.-</ecNumber>
    </submittedName>
</protein>
<evidence type="ECO:0000313" key="3">
    <source>
        <dbReference type="EMBL" id="XBH21537.1"/>
    </source>
</evidence>
<dbReference type="Pfam" id="PF13561">
    <property type="entry name" value="adh_short_C2"/>
    <property type="match status" value="1"/>
</dbReference>
<name>A0AAU7DW77_9MICO</name>
<comment type="similarity">
    <text evidence="1">Belongs to the short-chain dehydrogenases/reductases (SDR) family.</text>
</comment>
<dbReference type="InterPro" id="IPR036291">
    <property type="entry name" value="NAD(P)-bd_dom_sf"/>
</dbReference>
<dbReference type="SUPFAM" id="SSF51735">
    <property type="entry name" value="NAD(P)-binding Rossmann-fold domains"/>
    <property type="match status" value="1"/>
</dbReference>
<organism evidence="3">
    <name type="scientific">Jonesiaceae bacterium BS-20</name>
    <dbReference type="NCBI Taxonomy" id="3120821"/>
    <lineage>
        <taxon>Bacteria</taxon>
        <taxon>Bacillati</taxon>
        <taxon>Actinomycetota</taxon>
        <taxon>Actinomycetes</taxon>
        <taxon>Micrococcales</taxon>
        <taxon>Jonesiaceae</taxon>
    </lineage>
</organism>
<keyword evidence="2 3" id="KW-0560">Oxidoreductase</keyword>
<dbReference type="PROSITE" id="PS00061">
    <property type="entry name" value="ADH_SHORT"/>
    <property type="match status" value="1"/>
</dbReference>
<proteinExistence type="inferred from homology"/>
<dbReference type="PANTHER" id="PTHR43180">
    <property type="entry name" value="3-OXOACYL-(ACYL-CARRIER-PROTEIN) REDUCTASE (AFU_ORTHOLOGUE AFUA_6G11210)"/>
    <property type="match status" value="1"/>
</dbReference>
<gene>
    <name evidence="3" type="ORF">V5R04_15205</name>
</gene>
<dbReference type="PRINTS" id="PR00081">
    <property type="entry name" value="GDHRDH"/>
</dbReference>
<reference evidence="3" key="1">
    <citation type="submission" date="2024-02" db="EMBL/GenBank/DDBJ databases">
        <title>Tomenella chthoni gen. nov. sp. nov., a member of the family Jonesiaceae isolated from bat guano.</title>
        <authorList>
            <person name="Miller S.L."/>
            <person name="King J."/>
            <person name="Sankaranarayanan K."/>
            <person name="Lawson P.A."/>
        </authorList>
    </citation>
    <scope>NUCLEOTIDE SEQUENCE</scope>
    <source>
        <strain evidence="3">BS-20</strain>
    </source>
</reference>
<dbReference type="Gene3D" id="3.40.50.720">
    <property type="entry name" value="NAD(P)-binding Rossmann-like Domain"/>
    <property type="match status" value="1"/>
</dbReference>
<dbReference type="AlphaFoldDB" id="A0AAU7DW77"/>
<dbReference type="GO" id="GO:0016491">
    <property type="term" value="F:oxidoreductase activity"/>
    <property type="evidence" value="ECO:0007669"/>
    <property type="project" value="UniProtKB-KW"/>
</dbReference>
<dbReference type="InterPro" id="IPR020904">
    <property type="entry name" value="Sc_DH/Rdtase_CS"/>
</dbReference>